<dbReference type="Proteomes" id="UP001372338">
    <property type="component" value="Unassembled WGS sequence"/>
</dbReference>
<feature type="compositionally biased region" description="Basic and acidic residues" evidence="1">
    <location>
        <begin position="187"/>
        <end position="218"/>
    </location>
</feature>
<feature type="compositionally biased region" description="Basic and acidic residues" evidence="1">
    <location>
        <begin position="287"/>
        <end position="297"/>
    </location>
</feature>
<evidence type="ECO:0000256" key="1">
    <source>
        <dbReference type="SAM" id="MobiDB-lite"/>
    </source>
</evidence>
<feature type="region of interest" description="Disordered" evidence="1">
    <location>
        <begin position="1"/>
        <end position="63"/>
    </location>
</feature>
<feature type="region of interest" description="Disordered" evidence="1">
    <location>
        <begin position="187"/>
        <end position="258"/>
    </location>
</feature>
<dbReference type="AlphaFoldDB" id="A0AAN9ECB6"/>
<feature type="compositionally biased region" description="Basic and acidic residues" evidence="1">
    <location>
        <begin position="249"/>
        <end position="258"/>
    </location>
</feature>
<proteinExistence type="predicted"/>
<protein>
    <submittedName>
        <fullName evidence="2">Uncharacterized protein</fullName>
    </submittedName>
</protein>
<feature type="compositionally biased region" description="Basic and acidic residues" evidence="1">
    <location>
        <begin position="7"/>
        <end position="38"/>
    </location>
</feature>
<organism evidence="2 3">
    <name type="scientific">Crotalaria pallida</name>
    <name type="common">Smooth rattlebox</name>
    <name type="synonym">Crotalaria striata</name>
    <dbReference type="NCBI Taxonomy" id="3830"/>
    <lineage>
        <taxon>Eukaryota</taxon>
        <taxon>Viridiplantae</taxon>
        <taxon>Streptophyta</taxon>
        <taxon>Embryophyta</taxon>
        <taxon>Tracheophyta</taxon>
        <taxon>Spermatophyta</taxon>
        <taxon>Magnoliopsida</taxon>
        <taxon>eudicotyledons</taxon>
        <taxon>Gunneridae</taxon>
        <taxon>Pentapetalae</taxon>
        <taxon>rosids</taxon>
        <taxon>fabids</taxon>
        <taxon>Fabales</taxon>
        <taxon>Fabaceae</taxon>
        <taxon>Papilionoideae</taxon>
        <taxon>50 kb inversion clade</taxon>
        <taxon>genistoids sensu lato</taxon>
        <taxon>core genistoids</taxon>
        <taxon>Crotalarieae</taxon>
        <taxon>Crotalaria</taxon>
    </lineage>
</organism>
<keyword evidence="3" id="KW-1185">Reference proteome</keyword>
<reference evidence="2 3" key="1">
    <citation type="submission" date="2024-01" db="EMBL/GenBank/DDBJ databases">
        <title>The genomes of 5 underutilized Papilionoideae crops provide insights into root nodulation and disease resistanc.</title>
        <authorList>
            <person name="Yuan L."/>
        </authorList>
    </citation>
    <scope>NUCLEOTIDE SEQUENCE [LARGE SCALE GENOMIC DNA]</scope>
    <source>
        <strain evidence="2">ZHUSHIDOU_FW_LH</strain>
        <tissue evidence="2">Leaf</tissue>
    </source>
</reference>
<gene>
    <name evidence="2" type="ORF">RIF29_35234</name>
</gene>
<comment type="caution">
    <text evidence="2">The sequence shown here is derived from an EMBL/GenBank/DDBJ whole genome shotgun (WGS) entry which is preliminary data.</text>
</comment>
<dbReference type="EMBL" id="JAYWIO010000007">
    <property type="protein sequence ID" value="KAK7251759.1"/>
    <property type="molecule type" value="Genomic_DNA"/>
</dbReference>
<name>A0AAN9ECB6_CROPI</name>
<evidence type="ECO:0000313" key="2">
    <source>
        <dbReference type="EMBL" id="KAK7251759.1"/>
    </source>
</evidence>
<sequence length="306" mass="35215">MSFIRGGARDEVRDKNKEDPYLTDKQRNREVMVEESQTRESQQLNDAQREGQTNLTNELEGNGLEHMGFEIMGQGEEVINLKESLGQQQQHMGIEDGTTTQKMDGGSTYGDKADEIDSFGSHDIVEASFLAKLTKGKEKYEHILLTKKQKKKAKKKQKKQEQLAWKEFWIDLGDLEVFKNNNDRRGKMKEKKDIMAKEGLHEPNEARQKQNDGEEKEMGPGYMASSVEESEHTAQNEQDKDMVLYNGGRDTESRTIESEAREMWQIGRELGATTKGNDIELIQRMIAMEERDREQRKKGGSHNNRQ</sequence>
<feature type="region of interest" description="Disordered" evidence="1">
    <location>
        <begin position="287"/>
        <end position="306"/>
    </location>
</feature>
<accession>A0AAN9ECB6</accession>
<feature type="compositionally biased region" description="Basic and acidic residues" evidence="1">
    <location>
        <begin position="229"/>
        <end position="242"/>
    </location>
</feature>
<evidence type="ECO:0000313" key="3">
    <source>
        <dbReference type="Proteomes" id="UP001372338"/>
    </source>
</evidence>
<feature type="compositionally biased region" description="Polar residues" evidence="1">
    <location>
        <begin position="39"/>
        <end position="59"/>
    </location>
</feature>